<dbReference type="OrthoDB" id="106623at2759"/>
<name>A0A815TWN5_9BILA</name>
<dbReference type="EMBL" id="CAJNOO010013643">
    <property type="protein sequence ID" value="CAF1512497.1"/>
    <property type="molecule type" value="Genomic_DNA"/>
</dbReference>
<reference evidence="1" key="1">
    <citation type="submission" date="2021-02" db="EMBL/GenBank/DDBJ databases">
        <authorList>
            <person name="Nowell W R."/>
        </authorList>
    </citation>
    <scope>NUCLEOTIDE SEQUENCE</scope>
</reference>
<dbReference type="Proteomes" id="UP000663882">
    <property type="component" value="Unassembled WGS sequence"/>
</dbReference>
<sequence length="41" mass="4580">MMLVTLLSTPDVLGRICKFYSDITIVISEINTIAPNHFGQQ</sequence>
<protein>
    <submittedName>
        <fullName evidence="1">Uncharacterized protein</fullName>
    </submittedName>
</protein>
<feature type="non-terminal residue" evidence="1">
    <location>
        <position position="41"/>
    </location>
</feature>
<evidence type="ECO:0000313" key="2">
    <source>
        <dbReference type="Proteomes" id="UP000663882"/>
    </source>
</evidence>
<comment type="caution">
    <text evidence="1">The sequence shown here is derived from an EMBL/GenBank/DDBJ whole genome shotgun (WGS) entry which is preliminary data.</text>
</comment>
<gene>
    <name evidence="1" type="ORF">RFH988_LOCUS39107</name>
</gene>
<proteinExistence type="predicted"/>
<accession>A0A815TWN5</accession>
<dbReference type="AlphaFoldDB" id="A0A815TWN5"/>
<evidence type="ECO:0000313" key="1">
    <source>
        <dbReference type="EMBL" id="CAF1512497.1"/>
    </source>
</evidence>
<organism evidence="1 2">
    <name type="scientific">Rotaria sordida</name>
    <dbReference type="NCBI Taxonomy" id="392033"/>
    <lineage>
        <taxon>Eukaryota</taxon>
        <taxon>Metazoa</taxon>
        <taxon>Spiralia</taxon>
        <taxon>Gnathifera</taxon>
        <taxon>Rotifera</taxon>
        <taxon>Eurotatoria</taxon>
        <taxon>Bdelloidea</taxon>
        <taxon>Philodinida</taxon>
        <taxon>Philodinidae</taxon>
        <taxon>Rotaria</taxon>
    </lineage>
</organism>